<feature type="transmembrane region" description="Helical" evidence="1">
    <location>
        <begin position="450"/>
        <end position="475"/>
    </location>
</feature>
<sequence length="635" mass="73733">MKILIFLFIIAITLQICVCAKNLKFLKTFKKWNNDYTCFDDIRKLLQANRFDEMLDSWSNFTQMYHFGNSIDFGEFDKCLNFKHEKIQPQYCLIQYQYKKSLNRKIISVPPKKTPLNKNWNHLDNRFGGAICIPSSCRVQNVKDIMKEVFNGSDFVQTNDYDQTEFCEQTEINPKIDSFLIVSAACLLIIIIFVIVGTFITHVPSVSFYIKFFQCFSMKRNFKSLMTFPDNVSQISCLNGIKAISTIGIFFMHSNLFRMVFPFKDGYKLSVLTKIKYSDFVISLLILMDTFLIVSGMLVARTLIRSEKISLWKFYFQRYMRLTSLVFVLICYAAINIFVFQMFPKPYFHLEHMMNDCKIYGWTTMLHIQTFVNPMSMCIPHAWYVSVLFQLIIIAPLIHLALKKQKDFVKILCYGIIILIGLLLRLIIFIPRKTYFDSETGVVIEMNNEIVAYTYFTPFIRVISFFSGVLLAHILEQDNKNNLFSNDKINKFILKCGFYISIIAIVTYIFVYPLEKKLTIMYGIVWIIATNFVIFVCCKGQGGIVNNFLSMKLWMPISKMGLTIYLTSPFFQGLLIITKTQPWISLEAFDIIIGFLCDAAIASLPVIFIYISIECSFTNLGKLLTNTGTKIDVKK</sequence>
<reference evidence="4" key="1">
    <citation type="submission" date="2021-03" db="EMBL/GenBank/DDBJ databases">
        <title>Chromosome level genome of the anhydrobiotic midge Polypedilum vanderplanki.</title>
        <authorList>
            <person name="Yoshida Y."/>
            <person name="Kikawada T."/>
            <person name="Gusev O."/>
        </authorList>
    </citation>
    <scope>NUCLEOTIDE SEQUENCE</scope>
    <source>
        <strain evidence="4">NIAS01</strain>
        <tissue evidence="4">Whole body or cell culture</tissue>
    </source>
</reference>
<feature type="transmembrane region" description="Helical" evidence="1">
    <location>
        <begin position="520"/>
        <end position="538"/>
    </location>
</feature>
<feature type="transmembrane region" description="Helical" evidence="1">
    <location>
        <begin position="411"/>
        <end position="430"/>
    </location>
</feature>
<dbReference type="PANTHER" id="PTHR11161:SF0">
    <property type="entry name" value="O-ACYLTRANSFERASE LIKE PROTEIN"/>
    <property type="match status" value="1"/>
</dbReference>
<dbReference type="AlphaFoldDB" id="A0A9J6CEJ6"/>
<feature type="signal peptide" evidence="2">
    <location>
        <begin position="1"/>
        <end position="19"/>
    </location>
</feature>
<dbReference type="InterPro" id="IPR052728">
    <property type="entry name" value="O2_lipid_transport_reg"/>
</dbReference>
<feature type="domain" description="Nose resistant-to-fluoxetine protein N-terminal" evidence="3">
    <location>
        <begin position="19"/>
        <end position="164"/>
    </location>
</feature>
<keyword evidence="1" id="KW-0472">Membrane</keyword>
<dbReference type="PANTHER" id="PTHR11161">
    <property type="entry name" value="O-ACYLTRANSFERASE"/>
    <property type="match status" value="1"/>
</dbReference>
<feature type="transmembrane region" description="Helical" evidence="1">
    <location>
        <begin position="589"/>
        <end position="613"/>
    </location>
</feature>
<organism evidence="4 5">
    <name type="scientific">Polypedilum vanderplanki</name>
    <name type="common">Sleeping chironomid midge</name>
    <dbReference type="NCBI Taxonomy" id="319348"/>
    <lineage>
        <taxon>Eukaryota</taxon>
        <taxon>Metazoa</taxon>
        <taxon>Ecdysozoa</taxon>
        <taxon>Arthropoda</taxon>
        <taxon>Hexapoda</taxon>
        <taxon>Insecta</taxon>
        <taxon>Pterygota</taxon>
        <taxon>Neoptera</taxon>
        <taxon>Endopterygota</taxon>
        <taxon>Diptera</taxon>
        <taxon>Nematocera</taxon>
        <taxon>Chironomoidea</taxon>
        <taxon>Chironomidae</taxon>
        <taxon>Chironominae</taxon>
        <taxon>Polypedilum</taxon>
        <taxon>Polypedilum</taxon>
    </lineage>
</organism>
<evidence type="ECO:0000256" key="1">
    <source>
        <dbReference type="SAM" id="Phobius"/>
    </source>
</evidence>
<keyword evidence="1" id="KW-1133">Transmembrane helix</keyword>
<accession>A0A9J6CEJ6</accession>
<dbReference type="InterPro" id="IPR006621">
    <property type="entry name" value="Nose-resist-to-fluoxetine_N"/>
</dbReference>
<evidence type="ECO:0000313" key="4">
    <source>
        <dbReference type="EMBL" id="KAG5680046.1"/>
    </source>
</evidence>
<feature type="chain" id="PRO_5039950763" description="Nose resistant-to-fluoxetine protein N-terminal domain-containing protein" evidence="2">
    <location>
        <begin position="20"/>
        <end position="635"/>
    </location>
</feature>
<keyword evidence="5" id="KW-1185">Reference proteome</keyword>
<feature type="transmembrane region" description="Helical" evidence="1">
    <location>
        <begin position="559"/>
        <end position="577"/>
    </location>
</feature>
<evidence type="ECO:0000313" key="5">
    <source>
        <dbReference type="Proteomes" id="UP001107558"/>
    </source>
</evidence>
<proteinExistence type="predicted"/>
<feature type="transmembrane region" description="Helical" evidence="1">
    <location>
        <begin position="179"/>
        <end position="210"/>
    </location>
</feature>
<comment type="caution">
    <text evidence="4">The sequence shown here is derived from an EMBL/GenBank/DDBJ whole genome shotgun (WGS) entry which is preliminary data.</text>
</comment>
<feature type="transmembrane region" description="Helical" evidence="1">
    <location>
        <begin position="325"/>
        <end position="343"/>
    </location>
</feature>
<feature type="transmembrane region" description="Helical" evidence="1">
    <location>
        <begin position="281"/>
        <end position="304"/>
    </location>
</feature>
<feature type="transmembrane region" description="Helical" evidence="1">
    <location>
        <begin position="496"/>
        <end position="514"/>
    </location>
</feature>
<feature type="transmembrane region" description="Helical" evidence="1">
    <location>
        <begin position="382"/>
        <end position="402"/>
    </location>
</feature>
<evidence type="ECO:0000259" key="3">
    <source>
        <dbReference type="SMART" id="SM00703"/>
    </source>
</evidence>
<keyword evidence="2" id="KW-0732">Signal</keyword>
<gene>
    <name evidence="4" type="ORF">PVAND_009577</name>
</gene>
<dbReference type="SMART" id="SM00703">
    <property type="entry name" value="NRF"/>
    <property type="match status" value="1"/>
</dbReference>
<protein>
    <recommendedName>
        <fullName evidence="3">Nose resistant-to-fluoxetine protein N-terminal domain-containing protein</fullName>
    </recommendedName>
</protein>
<dbReference type="GO" id="GO:0016747">
    <property type="term" value="F:acyltransferase activity, transferring groups other than amino-acyl groups"/>
    <property type="evidence" value="ECO:0007669"/>
    <property type="project" value="InterPro"/>
</dbReference>
<keyword evidence="1" id="KW-0812">Transmembrane</keyword>
<dbReference type="Pfam" id="PF01757">
    <property type="entry name" value="Acyl_transf_3"/>
    <property type="match status" value="1"/>
</dbReference>
<dbReference type="InterPro" id="IPR002656">
    <property type="entry name" value="Acyl_transf_3_dom"/>
</dbReference>
<dbReference type="OrthoDB" id="118951at2759"/>
<dbReference type="EMBL" id="JADBJN010000001">
    <property type="protein sequence ID" value="KAG5680046.1"/>
    <property type="molecule type" value="Genomic_DNA"/>
</dbReference>
<dbReference type="Pfam" id="PF20146">
    <property type="entry name" value="NRF"/>
    <property type="match status" value="1"/>
</dbReference>
<dbReference type="Proteomes" id="UP001107558">
    <property type="component" value="Chromosome 1"/>
</dbReference>
<evidence type="ECO:0000256" key="2">
    <source>
        <dbReference type="SAM" id="SignalP"/>
    </source>
</evidence>
<name>A0A9J6CEJ6_POLVA</name>